<dbReference type="PANTHER" id="PTHR23389">
    <property type="entry name" value="CHROMOSOME TRANSMISSION FIDELITY FACTOR 18"/>
    <property type="match status" value="1"/>
</dbReference>
<name>A0A1M4VZ29_9CLOT</name>
<keyword evidence="4 15" id="KW-0436">Ligase</keyword>
<organism evidence="19 20">
    <name type="scientific">Caloramator proteoclasticus DSM 10124</name>
    <dbReference type="NCBI Taxonomy" id="1121262"/>
    <lineage>
        <taxon>Bacteria</taxon>
        <taxon>Bacillati</taxon>
        <taxon>Bacillota</taxon>
        <taxon>Clostridia</taxon>
        <taxon>Eubacteriales</taxon>
        <taxon>Clostridiaceae</taxon>
        <taxon>Caloramator</taxon>
    </lineage>
</organism>
<keyword evidence="9 15" id="KW-0460">Magnesium</keyword>
<dbReference type="InterPro" id="IPR033136">
    <property type="entry name" value="DNA_ligase_CS"/>
</dbReference>
<evidence type="ECO:0000256" key="15">
    <source>
        <dbReference type="HAMAP-Rule" id="MF_01588"/>
    </source>
</evidence>
<dbReference type="GO" id="GO:0005829">
    <property type="term" value="C:cytosol"/>
    <property type="evidence" value="ECO:0007669"/>
    <property type="project" value="TreeGrafter"/>
</dbReference>
<dbReference type="InterPro" id="IPR018239">
    <property type="entry name" value="DNA_ligase_AS"/>
</dbReference>
<feature type="binding site" evidence="15">
    <location>
        <position position="133"/>
    </location>
    <ligand>
        <name>NAD(+)</name>
        <dbReference type="ChEBI" id="CHEBI:57540"/>
    </ligand>
</feature>
<feature type="domain" description="BRCT" evidence="18">
    <location>
        <begin position="582"/>
        <end position="664"/>
    </location>
</feature>
<accession>A0A1M4VZ29</accession>
<dbReference type="PROSITE" id="PS50172">
    <property type="entry name" value="BRCT"/>
    <property type="match status" value="1"/>
</dbReference>
<evidence type="ECO:0000256" key="8">
    <source>
        <dbReference type="ARBA" id="ARBA00022833"/>
    </source>
</evidence>
<dbReference type="InterPro" id="IPR010994">
    <property type="entry name" value="RuvA_2-like"/>
</dbReference>
<gene>
    <name evidence="15" type="primary">ligA</name>
    <name evidence="19" type="ORF">SAMN02746091_01015</name>
</gene>
<feature type="coiled-coil region" evidence="17">
    <location>
        <begin position="1"/>
        <end position="55"/>
    </location>
</feature>
<feature type="binding site" evidence="15">
    <location>
        <position position="307"/>
    </location>
    <ligand>
        <name>NAD(+)</name>
        <dbReference type="ChEBI" id="CHEBI:57540"/>
    </ligand>
</feature>
<dbReference type="InterPro" id="IPR004150">
    <property type="entry name" value="NAD_DNA_ligase_OB"/>
</dbReference>
<evidence type="ECO:0000256" key="6">
    <source>
        <dbReference type="ARBA" id="ARBA00022723"/>
    </source>
</evidence>
<dbReference type="InterPro" id="IPR013839">
    <property type="entry name" value="DNAligase_adenylation"/>
</dbReference>
<evidence type="ECO:0000259" key="18">
    <source>
        <dbReference type="PROSITE" id="PS50172"/>
    </source>
</evidence>
<dbReference type="FunFam" id="3.30.470.30:FF:000001">
    <property type="entry name" value="DNA ligase"/>
    <property type="match status" value="1"/>
</dbReference>
<dbReference type="InterPro" id="IPR041663">
    <property type="entry name" value="DisA/LigA_HHH"/>
</dbReference>
<dbReference type="Pfam" id="PF03119">
    <property type="entry name" value="DNA_ligase_ZBD"/>
    <property type="match status" value="1"/>
</dbReference>
<feature type="binding site" evidence="15">
    <location>
        <position position="283"/>
    </location>
    <ligand>
        <name>NAD(+)</name>
        <dbReference type="ChEBI" id="CHEBI:57540"/>
    </ligand>
</feature>
<evidence type="ECO:0000256" key="10">
    <source>
        <dbReference type="ARBA" id="ARBA00023027"/>
    </source>
</evidence>
<dbReference type="SUPFAM" id="SSF47781">
    <property type="entry name" value="RuvA domain 2-like"/>
    <property type="match status" value="1"/>
</dbReference>
<dbReference type="InterPro" id="IPR001679">
    <property type="entry name" value="DNA_ligase"/>
</dbReference>
<dbReference type="PIRSF" id="PIRSF001604">
    <property type="entry name" value="LigA"/>
    <property type="match status" value="1"/>
</dbReference>
<comment type="similarity">
    <text evidence="14 15">Belongs to the NAD-dependent DNA ligase family. LigA subfamily.</text>
</comment>
<dbReference type="FunFam" id="1.10.150.20:FF:000007">
    <property type="entry name" value="DNA ligase"/>
    <property type="match status" value="1"/>
</dbReference>
<dbReference type="HAMAP" id="MF_01588">
    <property type="entry name" value="DNA_ligase_A"/>
    <property type="match status" value="1"/>
</dbReference>
<comment type="catalytic activity">
    <reaction evidence="13 15 16">
        <text>NAD(+) + (deoxyribonucleotide)n-3'-hydroxyl + 5'-phospho-(deoxyribonucleotide)m = (deoxyribonucleotide)n+m + AMP + beta-nicotinamide D-nucleotide.</text>
        <dbReference type="EC" id="6.5.1.2"/>
    </reaction>
</comment>
<dbReference type="GO" id="GO:0006281">
    <property type="term" value="P:DNA repair"/>
    <property type="evidence" value="ECO:0007669"/>
    <property type="project" value="UniProtKB-KW"/>
</dbReference>
<dbReference type="RefSeq" id="WP_073248179.1">
    <property type="nucleotide sequence ID" value="NZ_FQVG01000014.1"/>
</dbReference>
<dbReference type="Gene3D" id="3.30.470.30">
    <property type="entry name" value="DNA ligase/mRNA capping enzyme"/>
    <property type="match status" value="1"/>
</dbReference>
<keyword evidence="12 15" id="KW-0464">Manganese</keyword>
<feature type="binding site" evidence="15">
    <location>
        <begin position="81"/>
        <end position="82"/>
    </location>
    <ligand>
        <name>NAD(+)</name>
        <dbReference type="ChEBI" id="CHEBI:57540"/>
    </ligand>
</feature>
<dbReference type="FunFam" id="1.10.150.20:FF:000006">
    <property type="entry name" value="DNA ligase"/>
    <property type="match status" value="1"/>
</dbReference>
<keyword evidence="5 15" id="KW-0235">DNA replication</keyword>
<dbReference type="Pfam" id="PF22745">
    <property type="entry name" value="Nlig-Ia"/>
    <property type="match status" value="1"/>
</dbReference>
<dbReference type="NCBIfam" id="TIGR00575">
    <property type="entry name" value="dnlj"/>
    <property type="match status" value="1"/>
</dbReference>
<dbReference type="CDD" id="cd17748">
    <property type="entry name" value="BRCT_DNA_ligase_like"/>
    <property type="match status" value="1"/>
</dbReference>
<evidence type="ECO:0000256" key="13">
    <source>
        <dbReference type="ARBA" id="ARBA00034005"/>
    </source>
</evidence>
<keyword evidence="10 15" id="KW-0520">NAD</keyword>
<dbReference type="Gene3D" id="6.20.10.30">
    <property type="match status" value="1"/>
</dbReference>
<dbReference type="SUPFAM" id="SSF50249">
    <property type="entry name" value="Nucleic acid-binding proteins"/>
    <property type="match status" value="1"/>
</dbReference>
<evidence type="ECO:0000313" key="19">
    <source>
        <dbReference type="EMBL" id="SHE74123.1"/>
    </source>
</evidence>
<dbReference type="InterPro" id="IPR001357">
    <property type="entry name" value="BRCT_dom"/>
</dbReference>
<dbReference type="Gene3D" id="1.10.287.610">
    <property type="entry name" value="Helix hairpin bin"/>
    <property type="match status" value="1"/>
</dbReference>
<dbReference type="Gene3D" id="3.40.50.10190">
    <property type="entry name" value="BRCT domain"/>
    <property type="match status" value="1"/>
</dbReference>
<sequence>MEDVKSRIEELRRLIEYHNHRYYVLDDPEISDAEYDKLMKELEKLEKQHPEYFDENSPTQRVGGAPLKEFKEVRHNVPMLSLQDVFSFEELKDWDRRVRSEVPEVEYVVELKIDGLSVCLSYENGELKTAATRGDGVVGEDVTANVRTIKSVPLKINYLNPLEVRGEIYMPRDAFLKLNAQREEMEEPLFANPRNAAAGSIRQLDSKVTAERKLDIFIFNIQRIEGREFEKHSEALEFLRELGFKVSPKRIICKNVEEVIEVIKQLGDTRGELPFDIDGIVVKVNSLKDRERLGQTAKAPRWAVAYKYPAEKKKTKLVDIIVQVGRTGAITPTAILEPVRIAGSTVSRATLHNEDYIRQKDIKIGDSVIIQKAGDIIPEVVEVVFEDRDGDEVEFNMPTKCPECGGDVVREEGEVALRCTNMSCPAQIKRSIIHFASRDAMNIEGLGPQIVALLIDNGLIKDAADLYYLRFEDVVKLERMGKKSTENLLKAIENSKQNDIDKLIFALGIRYVGSKTAKNLAKQFKSIDALMNATYEELILVEEVGDKMAKSIEAFFREEHNRALIEKLRGANVNFNSKDEGEKFDLFNGLTFVLTGTLSKYTRNEASELIEKFGGKVSSSVSKKTNYLLCGEDAGSKLKKAQELGVKIISEDDFEKMINEGELV</sequence>
<dbReference type="Gene3D" id="1.10.150.20">
    <property type="entry name" value="5' to 3' exonuclease, C-terminal subdomain"/>
    <property type="match status" value="2"/>
</dbReference>
<feature type="binding site" evidence="15">
    <location>
        <position position="167"/>
    </location>
    <ligand>
        <name>NAD(+)</name>
        <dbReference type="ChEBI" id="CHEBI:57540"/>
    </ligand>
</feature>
<dbReference type="SMART" id="SM00292">
    <property type="entry name" value="BRCT"/>
    <property type="match status" value="1"/>
</dbReference>
<evidence type="ECO:0000256" key="5">
    <source>
        <dbReference type="ARBA" id="ARBA00022705"/>
    </source>
</evidence>
<dbReference type="GO" id="GO:0046872">
    <property type="term" value="F:metal ion binding"/>
    <property type="evidence" value="ECO:0007669"/>
    <property type="project" value="UniProtKB-KW"/>
</dbReference>
<dbReference type="SMART" id="SM00278">
    <property type="entry name" value="HhH1"/>
    <property type="match status" value="4"/>
</dbReference>
<comment type="cofactor">
    <cofactor evidence="15">
        <name>Mg(2+)</name>
        <dbReference type="ChEBI" id="CHEBI:18420"/>
    </cofactor>
    <cofactor evidence="15">
        <name>Mn(2+)</name>
        <dbReference type="ChEBI" id="CHEBI:29035"/>
    </cofactor>
</comment>
<feature type="binding site" evidence="15">
    <location>
        <begin position="32"/>
        <end position="36"/>
    </location>
    <ligand>
        <name>NAD(+)</name>
        <dbReference type="ChEBI" id="CHEBI:57540"/>
    </ligand>
</feature>
<dbReference type="FunFam" id="1.10.287.610:FF:000002">
    <property type="entry name" value="DNA ligase"/>
    <property type="match status" value="1"/>
</dbReference>
<dbReference type="InterPro" id="IPR013840">
    <property type="entry name" value="DNAligase_N"/>
</dbReference>
<proteinExistence type="inferred from homology"/>
<reference evidence="20" key="1">
    <citation type="submission" date="2016-11" db="EMBL/GenBank/DDBJ databases">
        <authorList>
            <person name="Varghese N."/>
            <person name="Submissions S."/>
        </authorList>
    </citation>
    <scope>NUCLEOTIDE SEQUENCE [LARGE SCALE GENOMIC DNA]</scope>
    <source>
        <strain evidence="20">DSM 10124</strain>
    </source>
</reference>
<feature type="binding site" evidence="15">
    <location>
        <position position="401"/>
    </location>
    <ligand>
        <name>Zn(2+)</name>
        <dbReference type="ChEBI" id="CHEBI:29105"/>
    </ligand>
</feature>
<dbReference type="InterPro" id="IPR004149">
    <property type="entry name" value="Znf_DNAligase_C4"/>
</dbReference>
<evidence type="ECO:0000256" key="2">
    <source>
        <dbReference type="ARBA" id="ARBA00012722"/>
    </source>
</evidence>
<dbReference type="SUPFAM" id="SSF52113">
    <property type="entry name" value="BRCT domain"/>
    <property type="match status" value="1"/>
</dbReference>
<dbReference type="GO" id="GO:0003911">
    <property type="term" value="F:DNA ligase (NAD+) activity"/>
    <property type="evidence" value="ECO:0007669"/>
    <property type="project" value="UniProtKB-UniRule"/>
</dbReference>
<dbReference type="GO" id="GO:0006260">
    <property type="term" value="P:DNA replication"/>
    <property type="evidence" value="ECO:0007669"/>
    <property type="project" value="UniProtKB-KW"/>
</dbReference>
<dbReference type="GO" id="GO:0003677">
    <property type="term" value="F:DNA binding"/>
    <property type="evidence" value="ECO:0007669"/>
    <property type="project" value="InterPro"/>
</dbReference>
<evidence type="ECO:0000256" key="11">
    <source>
        <dbReference type="ARBA" id="ARBA00023204"/>
    </source>
</evidence>
<dbReference type="InterPro" id="IPR036420">
    <property type="entry name" value="BRCT_dom_sf"/>
</dbReference>
<dbReference type="FunFam" id="2.40.50.140:FF:000012">
    <property type="entry name" value="DNA ligase"/>
    <property type="match status" value="1"/>
</dbReference>
<feature type="binding site" evidence="15">
    <location>
        <position position="404"/>
    </location>
    <ligand>
        <name>Zn(2+)</name>
        <dbReference type="ChEBI" id="CHEBI:29105"/>
    </ligand>
</feature>
<dbReference type="SUPFAM" id="SSF56091">
    <property type="entry name" value="DNA ligase/mRNA capping enzyme, catalytic domain"/>
    <property type="match status" value="1"/>
</dbReference>
<keyword evidence="6 15" id="KW-0479">Metal-binding</keyword>
<keyword evidence="17" id="KW-0175">Coiled coil</keyword>
<dbReference type="SMART" id="SM00532">
    <property type="entry name" value="LIGANc"/>
    <property type="match status" value="1"/>
</dbReference>
<feature type="binding site" evidence="15">
    <location>
        <position position="424"/>
    </location>
    <ligand>
        <name>Zn(2+)</name>
        <dbReference type="ChEBI" id="CHEBI:29105"/>
    </ligand>
</feature>
<evidence type="ECO:0000256" key="1">
    <source>
        <dbReference type="ARBA" id="ARBA00004067"/>
    </source>
</evidence>
<dbReference type="InterPro" id="IPR012340">
    <property type="entry name" value="NA-bd_OB-fold"/>
</dbReference>
<keyword evidence="20" id="KW-1185">Reference proteome</keyword>
<evidence type="ECO:0000256" key="7">
    <source>
        <dbReference type="ARBA" id="ARBA00022763"/>
    </source>
</evidence>
<dbReference type="Pfam" id="PF00533">
    <property type="entry name" value="BRCT"/>
    <property type="match status" value="1"/>
</dbReference>
<feature type="binding site" evidence="15">
    <location>
        <position position="419"/>
    </location>
    <ligand>
        <name>Zn(2+)</name>
        <dbReference type="ChEBI" id="CHEBI:29105"/>
    </ligand>
</feature>
<dbReference type="InterPro" id="IPR003583">
    <property type="entry name" value="Hlx-hairpin-Hlx_DNA-bd_motif"/>
</dbReference>
<dbReference type="AlphaFoldDB" id="A0A1M4VZ29"/>
<evidence type="ECO:0000313" key="20">
    <source>
        <dbReference type="Proteomes" id="UP000184423"/>
    </source>
</evidence>
<dbReference type="PROSITE" id="PS01055">
    <property type="entry name" value="DNA_LIGASE_N1"/>
    <property type="match status" value="1"/>
</dbReference>
<dbReference type="EC" id="6.5.1.2" evidence="2 15"/>
<dbReference type="CDD" id="cd00114">
    <property type="entry name" value="LIGANc"/>
    <property type="match status" value="1"/>
</dbReference>
<evidence type="ECO:0000256" key="4">
    <source>
        <dbReference type="ARBA" id="ARBA00022598"/>
    </source>
</evidence>
<evidence type="ECO:0000256" key="16">
    <source>
        <dbReference type="RuleBase" id="RU000618"/>
    </source>
</evidence>
<evidence type="ECO:0000256" key="9">
    <source>
        <dbReference type="ARBA" id="ARBA00022842"/>
    </source>
</evidence>
<comment type="function">
    <text evidence="1 15">DNA ligase that catalyzes the formation of phosphodiester linkages between 5'-phosphoryl and 3'-hydroxyl groups in double-stranded DNA using NAD as a coenzyme and as the energy source for the reaction. It is essential for DNA replication and repair of damaged DNA.</text>
</comment>
<dbReference type="PANTHER" id="PTHR23389:SF9">
    <property type="entry name" value="DNA LIGASE"/>
    <property type="match status" value="1"/>
</dbReference>
<feature type="active site" description="N6-AMP-lysine intermediate" evidence="15">
    <location>
        <position position="112"/>
    </location>
</feature>
<evidence type="ECO:0000256" key="3">
    <source>
        <dbReference type="ARBA" id="ARBA00013308"/>
    </source>
</evidence>
<feature type="binding site" evidence="15">
    <location>
        <position position="110"/>
    </location>
    <ligand>
        <name>NAD(+)</name>
        <dbReference type="ChEBI" id="CHEBI:57540"/>
    </ligand>
</feature>
<evidence type="ECO:0000256" key="14">
    <source>
        <dbReference type="ARBA" id="ARBA00060881"/>
    </source>
</evidence>
<dbReference type="EMBL" id="FQVG01000014">
    <property type="protein sequence ID" value="SHE74123.1"/>
    <property type="molecule type" value="Genomic_DNA"/>
</dbReference>
<dbReference type="Gene3D" id="2.40.50.140">
    <property type="entry name" value="Nucleic acid-binding proteins"/>
    <property type="match status" value="1"/>
</dbReference>
<dbReference type="Proteomes" id="UP000184423">
    <property type="component" value="Unassembled WGS sequence"/>
</dbReference>
<dbReference type="Pfam" id="PF01653">
    <property type="entry name" value="DNA_ligase_aden"/>
    <property type="match status" value="1"/>
</dbReference>
<keyword evidence="11 15" id="KW-0234">DNA repair</keyword>
<dbReference type="Pfam" id="PF03120">
    <property type="entry name" value="OB_DNA_ligase"/>
    <property type="match status" value="1"/>
</dbReference>
<evidence type="ECO:0000256" key="12">
    <source>
        <dbReference type="ARBA" id="ARBA00023211"/>
    </source>
</evidence>
<dbReference type="NCBIfam" id="NF005932">
    <property type="entry name" value="PRK07956.1"/>
    <property type="match status" value="1"/>
</dbReference>
<evidence type="ECO:0000256" key="17">
    <source>
        <dbReference type="SAM" id="Coils"/>
    </source>
</evidence>
<dbReference type="PROSITE" id="PS01056">
    <property type="entry name" value="DNA_LIGASE_N2"/>
    <property type="match status" value="1"/>
</dbReference>
<protein>
    <recommendedName>
        <fullName evidence="3 15">DNA ligase</fullName>
        <ecNumber evidence="2 15">6.5.1.2</ecNumber>
    </recommendedName>
    <alternativeName>
        <fullName evidence="15">Polydeoxyribonucleotide synthase [NAD(+)]</fullName>
    </alternativeName>
</protein>
<dbReference type="Pfam" id="PF12826">
    <property type="entry name" value="HHH_2"/>
    <property type="match status" value="1"/>
</dbReference>
<keyword evidence="8 15" id="KW-0862">Zinc</keyword>
<keyword evidence="7 15" id="KW-0227">DNA damage</keyword>